<dbReference type="AlphaFoldDB" id="A0AAW1WCN0"/>
<dbReference type="EMBL" id="JBEDUW010000006">
    <property type="protein sequence ID" value="KAK9921626.1"/>
    <property type="molecule type" value="Genomic_DNA"/>
</dbReference>
<sequence length="76" mass="8524">MVTTPERRRLGGERRDATSLRVWGIAKGLHGFVVMEDGKSEIEEARGLGWDYSEVKIGMGWLGLFCGLKPWWTGGE</sequence>
<dbReference type="Proteomes" id="UP001457282">
    <property type="component" value="Unassembled WGS sequence"/>
</dbReference>
<name>A0AAW1WCN0_RUBAR</name>
<protein>
    <submittedName>
        <fullName evidence="1">Uncharacterized protein</fullName>
    </submittedName>
</protein>
<accession>A0AAW1WCN0</accession>
<organism evidence="1 2">
    <name type="scientific">Rubus argutus</name>
    <name type="common">Southern blackberry</name>
    <dbReference type="NCBI Taxonomy" id="59490"/>
    <lineage>
        <taxon>Eukaryota</taxon>
        <taxon>Viridiplantae</taxon>
        <taxon>Streptophyta</taxon>
        <taxon>Embryophyta</taxon>
        <taxon>Tracheophyta</taxon>
        <taxon>Spermatophyta</taxon>
        <taxon>Magnoliopsida</taxon>
        <taxon>eudicotyledons</taxon>
        <taxon>Gunneridae</taxon>
        <taxon>Pentapetalae</taxon>
        <taxon>rosids</taxon>
        <taxon>fabids</taxon>
        <taxon>Rosales</taxon>
        <taxon>Rosaceae</taxon>
        <taxon>Rosoideae</taxon>
        <taxon>Rosoideae incertae sedis</taxon>
        <taxon>Rubus</taxon>
    </lineage>
</organism>
<evidence type="ECO:0000313" key="2">
    <source>
        <dbReference type="Proteomes" id="UP001457282"/>
    </source>
</evidence>
<comment type="caution">
    <text evidence="1">The sequence shown here is derived from an EMBL/GenBank/DDBJ whole genome shotgun (WGS) entry which is preliminary data.</text>
</comment>
<reference evidence="1 2" key="1">
    <citation type="journal article" date="2023" name="G3 (Bethesda)">
        <title>A chromosome-length genome assembly and annotation of blackberry (Rubus argutus, cv. 'Hillquist').</title>
        <authorList>
            <person name="Bruna T."/>
            <person name="Aryal R."/>
            <person name="Dudchenko O."/>
            <person name="Sargent D.J."/>
            <person name="Mead D."/>
            <person name="Buti M."/>
            <person name="Cavallini A."/>
            <person name="Hytonen T."/>
            <person name="Andres J."/>
            <person name="Pham M."/>
            <person name="Weisz D."/>
            <person name="Mascagni F."/>
            <person name="Usai G."/>
            <person name="Natali L."/>
            <person name="Bassil N."/>
            <person name="Fernandez G.E."/>
            <person name="Lomsadze A."/>
            <person name="Armour M."/>
            <person name="Olukolu B."/>
            <person name="Poorten T."/>
            <person name="Britton C."/>
            <person name="Davik J."/>
            <person name="Ashrafi H."/>
            <person name="Aiden E.L."/>
            <person name="Borodovsky M."/>
            <person name="Worthington M."/>
        </authorList>
    </citation>
    <scope>NUCLEOTIDE SEQUENCE [LARGE SCALE GENOMIC DNA]</scope>
    <source>
        <strain evidence="1">PI 553951</strain>
    </source>
</reference>
<proteinExistence type="predicted"/>
<evidence type="ECO:0000313" key="1">
    <source>
        <dbReference type="EMBL" id="KAK9921626.1"/>
    </source>
</evidence>
<keyword evidence="2" id="KW-1185">Reference proteome</keyword>
<gene>
    <name evidence="1" type="ORF">M0R45_030130</name>
</gene>